<evidence type="ECO:0000256" key="2">
    <source>
        <dbReference type="ARBA" id="ARBA00004994"/>
    </source>
</evidence>
<feature type="domain" description="Ketopantoate reductase C-terminal" evidence="12">
    <location>
        <begin position="198"/>
        <end position="318"/>
    </location>
</feature>
<keyword evidence="8 13" id="KW-0560">Oxidoreductase</keyword>
<comment type="catalytic activity">
    <reaction evidence="10">
        <text>(R)-pantoate + NADP(+) = 2-dehydropantoate + NADPH + H(+)</text>
        <dbReference type="Rhea" id="RHEA:16233"/>
        <dbReference type="ChEBI" id="CHEBI:11561"/>
        <dbReference type="ChEBI" id="CHEBI:15378"/>
        <dbReference type="ChEBI" id="CHEBI:15980"/>
        <dbReference type="ChEBI" id="CHEBI:57783"/>
        <dbReference type="ChEBI" id="CHEBI:58349"/>
        <dbReference type="EC" id="1.1.1.169"/>
    </reaction>
</comment>
<dbReference type="AlphaFoldDB" id="A0A0H2M5R0"/>
<evidence type="ECO:0000313" key="14">
    <source>
        <dbReference type="Proteomes" id="UP000035170"/>
    </source>
</evidence>
<keyword evidence="6" id="KW-0566">Pantothenate biosynthesis</keyword>
<comment type="caution">
    <text evidence="13">The sequence shown here is derived from an EMBL/GenBank/DDBJ whole genome shotgun (WGS) entry which is preliminary data.</text>
</comment>
<evidence type="ECO:0000259" key="11">
    <source>
        <dbReference type="Pfam" id="PF02558"/>
    </source>
</evidence>
<dbReference type="InterPro" id="IPR008927">
    <property type="entry name" value="6-PGluconate_DH-like_C_sf"/>
</dbReference>
<comment type="function">
    <text evidence="1">Catalyzes the NADPH-dependent reduction of ketopantoate into pantoic acid.</text>
</comment>
<dbReference type="GO" id="GO:0008677">
    <property type="term" value="F:2-dehydropantoate 2-reductase activity"/>
    <property type="evidence" value="ECO:0007669"/>
    <property type="project" value="UniProtKB-EC"/>
</dbReference>
<dbReference type="GO" id="GO:0005737">
    <property type="term" value="C:cytoplasm"/>
    <property type="evidence" value="ECO:0007669"/>
    <property type="project" value="TreeGrafter"/>
</dbReference>
<evidence type="ECO:0000256" key="5">
    <source>
        <dbReference type="ARBA" id="ARBA00019465"/>
    </source>
</evidence>
<dbReference type="Pfam" id="PF08546">
    <property type="entry name" value="ApbA_C"/>
    <property type="match status" value="1"/>
</dbReference>
<dbReference type="UniPathway" id="UPA00028">
    <property type="reaction ID" value="UER00004"/>
</dbReference>
<dbReference type="PATRIC" id="fig|34073.19.peg.6688"/>
<dbReference type="PANTHER" id="PTHR21708:SF45">
    <property type="entry name" value="2-DEHYDROPANTOATE 2-REDUCTASE"/>
    <property type="match status" value="1"/>
</dbReference>
<dbReference type="InterPro" id="IPR013328">
    <property type="entry name" value="6PGD_dom2"/>
</dbReference>
<dbReference type="PANTHER" id="PTHR21708">
    <property type="entry name" value="PROBABLE 2-DEHYDROPANTOATE 2-REDUCTASE"/>
    <property type="match status" value="1"/>
</dbReference>
<evidence type="ECO:0000256" key="1">
    <source>
        <dbReference type="ARBA" id="ARBA00002919"/>
    </source>
</evidence>
<dbReference type="NCBIfam" id="NF005089">
    <property type="entry name" value="PRK06522.1-4"/>
    <property type="match status" value="1"/>
</dbReference>
<dbReference type="EC" id="1.1.1.169" evidence="4"/>
<evidence type="ECO:0000259" key="12">
    <source>
        <dbReference type="Pfam" id="PF08546"/>
    </source>
</evidence>
<dbReference type="FunFam" id="3.40.50.720:FF:000307">
    <property type="entry name" value="2-dehydropantoate 2-reductase"/>
    <property type="match status" value="1"/>
</dbReference>
<evidence type="ECO:0000256" key="3">
    <source>
        <dbReference type="ARBA" id="ARBA00007870"/>
    </source>
</evidence>
<dbReference type="InterPro" id="IPR036291">
    <property type="entry name" value="NAD(P)-bd_dom_sf"/>
</dbReference>
<keyword evidence="7" id="KW-0521">NADP</keyword>
<evidence type="ECO:0000256" key="4">
    <source>
        <dbReference type="ARBA" id="ARBA00013014"/>
    </source>
</evidence>
<dbReference type="Pfam" id="PF02558">
    <property type="entry name" value="ApbA"/>
    <property type="match status" value="1"/>
</dbReference>
<accession>A0A0H2M5R0</accession>
<dbReference type="InterPro" id="IPR051402">
    <property type="entry name" value="KPR-Related"/>
</dbReference>
<dbReference type="SUPFAM" id="SSF48179">
    <property type="entry name" value="6-phosphogluconate dehydrogenase C-terminal domain-like"/>
    <property type="match status" value="1"/>
</dbReference>
<evidence type="ECO:0000256" key="6">
    <source>
        <dbReference type="ARBA" id="ARBA00022655"/>
    </source>
</evidence>
<reference evidence="13 14" key="1">
    <citation type="submission" date="2015-03" db="EMBL/GenBank/DDBJ databases">
        <title>Genome sequence of Variovorax paradoxus TBEA6.</title>
        <authorList>
            <person name="Poehlein A."/>
            <person name="Schuldes J."/>
            <person name="Wuebbeler J.H."/>
            <person name="Hiessl S."/>
            <person name="Steinbuechel A."/>
            <person name="Daniel R."/>
        </authorList>
    </citation>
    <scope>NUCLEOTIDE SEQUENCE [LARGE SCALE GENOMIC DNA]</scope>
    <source>
        <strain evidence="13 14">TBEA6</strain>
    </source>
</reference>
<evidence type="ECO:0000313" key="13">
    <source>
        <dbReference type="EMBL" id="KLN52395.1"/>
    </source>
</evidence>
<dbReference type="GO" id="GO:0015940">
    <property type="term" value="P:pantothenate biosynthetic process"/>
    <property type="evidence" value="ECO:0007669"/>
    <property type="project" value="UniProtKB-UniPathway"/>
</dbReference>
<dbReference type="RefSeq" id="WP_047787525.1">
    <property type="nucleotide sequence ID" value="NZ_JZWI01000054.1"/>
</dbReference>
<dbReference type="FunFam" id="1.10.1040.10:FF:000017">
    <property type="entry name" value="2-dehydropantoate 2-reductase"/>
    <property type="match status" value="1"/>
</dbReference>
<gene>
    <name evidence="13" type="primary">panE4</name>
    <name evidence="13" type="ORF">VPARA_64930</name>
</gene>
<dbReference type="EMBL" id="JZWI01000054">
    <property type="protein sequence ID" value="KLN52395.1"/>
    <property type="molecule type" value="Genomic_DNA"/>
</dbReference>
<comment type="similarity">
    <text evidence="3">Belongs to the ketopantoate reductase family.</text>
</comment>
<keyword evidence="14" id="KW-1185">Reference proteome</keyword>
<dbReference type="InterPro" id="IPR013752">
    <property type="entry name" value="KPA_reductase"/>
</dbReference>
<proteinExistence type="inferred from homology"/>
<dbReference type="SUPFAM" id="SSF51735">
    <property type="entry name" value="NAD(P)-binding Rossmann-fold domains"/>
    <property type="match status" value="1"/>
</dbReference>
<name>A0A0H2M5R0_VARPD</name>
<dbReference type="Gene3D" id="3.40.50.720">
    <property type="entry name" value="NAD(P)-binding Rossmann-like Domain"/>
    <property type="match status" value="1"/>
</dbReference>
<protein>
    <recommendedName>
        <fullName evidence="5">2-dehydropantoate 2-reductase</fullName>
        <ecNumber evidence="4">1.1.1.169</ecNumber>
    </recommendedName>
    <alternativeName>
        <fullName evidence="9">Ketopantoate reductase</fullName>
    </alternativeName>
</protein>
<sequence>MKIAVIGAGAIGGLVGAKLALAGEDVTFIVRGKNLDAIATNGFKLIGADGTEQVARNVKATDRYDQAGPQDIVILAMKAHQVEAVANDVPKLFGPETVVVTMQNGIPFWYFHDHGGTLAGTPVRSVDPTGMVAAKIPAGRVIGCVVYPASELTAPGVVKHIEGDRFPVGELDGSSSERVNRVSACLGAAGFKAPVLDNIRAEIWLKLWGNLTFNPISSLSHSTLVDICQYPPSRELAAAMMREAQAVAHKLGIEFRVTLDKRIAGAEKVGKHKTSMLQDVEAGRAPEIDALVGAVVELARLTDTPTPHIDTVYSLVKLLARTMEEQRGRVCLHEMAG</sequence>
<evidence type="ECO:0000256" key="10">
    <source>
        <dbReference type="ARBA" id="ARBA00048793"/>
    </source>
</evidence>
<feature type="domain" description="Ketopantoate reductase N-terminal" evidence="11">
    <location>
        <begin position="3"/>
        <end position="172"/>
    </location>
</feature>
<dbReference type="InterPro" id="IPR013332">
    <property type="entry name" value="KPR_N"/>
</dbReference>
<dbReference type="Proteomes" id="UP000035170">
    <property type="component" value="Unassembled WGS sequence"/>
</dbReference>
<evidence type="ECO:0000256" key="7">
    <source>
        <dbReference type="ARBA" id="ARBA00022857"/>
    </source>
</evidence>
<organism evidence="13 14">
    <name type="scientific">Variovorax paradoxus</name>
    <dbReference type="NCBI Taxonomy" id="34073"/>
    <lineage>
        <taxon>Bacteria</taxon>
        <taxon>Pseudomonadati</taxon>
        <taxon>Pseudomonadota</taxon>
        <taxon>Betaproteobacteria</taxon>
        <taxon>Burkholderiales</taxon>
        <taxon>Comamonadaceae</taxon>
        <taxon>Variovorax</taxon>
    </lineage>
</organism>
<comment type="pathway">
    <text evidence="2">Cofactor biosynthesis; (R)-pantothenate biosynthesis; (R)-pantoate from 3-methyl-2-oxobutanoate: step 2/2.</text>
</comment>
<evidence type="ECO:0000256" key="8">
    <source>
        <dbReference type="ARBA" id="ARBA00023002"/>
    </source>
</evidence>
<dbReference type="Gene3D" id="1.10.1040.10">
    <property type="entry name" value="N-(1-d-carboxylethyl)-l-norvaline Dehydrogenase, domain 2"/>
    <property type="match status" value="1"/>
</dbReference>
<evidence type="ECO:0000256" key="9">
    <source>
        <dbReference type="ARBA" id="ARBA00032024"/>
    </source>
</evidence>